<protein>
    <submittedName>
        <fullName evidence="2">Uncharacterized protein</fullName>
    </submittedName>
</protein>
<evidence type="ECO:0000256" key="1">
    <source>
        <dbReference type="SAM" id="MobiDB-lite"/>
    </source>
</evidence>
<reference evidence="2 3" key="1">
    <citation type="submission" date="2019-02" db="EMBL/GenBank/DDBJ databases">
        <title>Opniocepnalus argus genome.</title>
        <authorList>
            <person name="Zhou C."/>
            <person name="Xiao S."/>
        </authorList>
    </citation>
    <scope>NUCLEOTIDE SEQUENCE [LARGE SCALE GENOMIC DNA]</scope>
    <source>
        <strain evidence="2">OARG1902GOOAL</strain>
        <tissue evidence="2">Muscle</tissue>
    </source>
</reference>
<gene>
    <name evidence="2" type="ORF">EXN66_Car013101</name>
</gene>
<evidence type="ECO:0000313" key="2">
    <source>
        <dbReference type="EMBL" id="KAF3697421.1"/>
    </source>
</evidence>
<feature type="compositionally biased region" description="Basic residues" evidence="1">
    <location>
        <begin position="42"/>
        <end position="53"/>
    </location>
</feature>
<accession>A0A6G1Q476</accession>
<keyword evidence="3" id="KW-1185">Reference proteome</keyword>
<reference evidence="3" key="2">
    <citation type="submission" date="2019-02" db="EMBL/GenBank/DDBJ databases">
        <title>Opniocepnalus argus Var Kimnra genome.</title>
        <authorList>
            <person name="Zhou C."/>
            <person name="Xiao S."/>
        </authorList>
    </citation>
    <scope>NUCLEOTIDE SEQUENCE [LARGE SCALE GENOMIC DNA]</scope>
</reference>
<sequence>MSTGDKVKEVTKNPMATLKELQCFSVDRAEPSRRTTISSAVARRKRLPRKRHMATWLKE</sequence>
<dbReference type="AlphaFoldDB" id="A0A6G1Q476"/>
<feature type="region of interest" description="Disordered" evidence="1">
    <location>
        <begin position="35"/>
        <end position="59"/>
    </location>
</feature>
<dbReference type="Proteomes" id="UP000503349">
    <property type="component" value="Chromosome 12"/>
</dbReference>
<organism evidence="2 3">
    <name type="scientific">Channa argus</name>
    <name type="common">Northern snakehead</name>
    <name type="synonym">Ophicephalus argus</name>
    <dbReference type="NCBI Taxonomy" id="215402"/>
    <lineage>
        <taxon>Eukaryota</taxon>
        <taxon>Metazoa</taxon>
        <taxon>Chordata</taxon>
        <taxon>Craniata</taxon>
        <taxon>Vertebrata</taxon>
        <taxon>Euteleostomi</taxon>
        <taxon>Actinopterygii</taxon>
        <taxon>Neopterygii</taxon>
        <taxon>Teleostei</taxon>
        <taxon>Neoteleostei</taxon>
        <taxon>Acanthomorphata</taxon>
        <taxon>Anabantaria</taxon>
        <taxon>Anabantiformes</taxon>
        <taxon>Channoidei</taxon>
        <taxon>Channidae</taxon>
        <taxon>Channa</taxon>
    </lineage>
</organism>
<name>A0A6G1Q476_CHAAH</name>
<proteinExistence type="predicted"/>
<evidence type="ECO:0000313" key="3">
    <source>
        <dbReference type="Proteomes" id="UP000503349"/>
    </source>
</evidence>
<dbReference type="EMBL" id="CM015723">
    <property type="protein sequence ID" value="KAF3697421.1"/>
    <property type="molecule type" value="Genomic_DNA"/>
</dbReference>